<accession>A0ABZ0HRN8</accession>
<evidence type="ECO:0000313" key="2">
    <source>
        <dbReference type="Proteomes" id="UP001626536"/>
    </source>
</evidence>
<sequence length="168" mass="18222">MPETNEPIKLRTIKDNLIDFGEVLPEVNEILQRGVSLYRHDPAGADLAFREALALRPEALPTYLCLYKIHTYQGNLDEALAIAQAGLAEAARQAGLDPDWTLWKPGQISSDVNGPGHFGLYTLKALAFIHLRRDENAMSQRCLDKIAELGAMETVGGSVIAALAAGVA</sequence>
<evidence type="ECO:0008006" key="3">
    <source>
        <dbReference type="Google" id="ProtNLM"/>
    </source>
</evidence>
<organism evidence="1 2">
    <name type="scientific">Methylocapsa polymorpha</name>
    <dbReference type="NCBI Taxonomy" id="3080828"/>
    <lineage>
        <taxon>Bacteria</taxon>
        <taxon>Pseudomonadati</taxon>
        <taxon>Pseudomonadota</taxon>
        <taxon>Alphaproteobacteria</taxon>
        <taxon>Hyphomicrobiales</taxon>
        <taxon>Beijerinckiaceae</taxon>
        <taxon>Methylocapsa</taxon>
    </lineage>
</organism>
<dbReference type="RefSeq" id="WP_407338756.1">
    <property type="nucleotide sequence ID" value="NZ_CP136862.1"/>
</dbReference>
<gene>
    <name evidence="1" type="ORF">RZS28_16165</name>
</gene>
<name>A0ABZ0HRN8_9HYPH</name>
<dbReference type="InterPro" id="IPR011990">
    <property type="entry name" value="TPR-like_helical_dom_sf"/>
</dbReference>
<dbReference type="Gene3D" id="1.25.40.10">
    <property type="entry name" value="Tetratricopeptide repeat domain"/>
    <property type="match status" value="1"/>
</dbReference>
<proteinExistence type="predicted"/>
<dbReference type="Proteomes" id="UP001626536">
    <property type="component" value="Chromosome"/>
</dbReference>
<dbReference type="EMBL" id="CP136862">
    <property type="protein sequence ID" value="WOJ89313.1"/>
    <property type="molecule type" value="Genomic_DNA"/>
</dbReference>
<evidence type="ECO:0000313" key="1">
    <source>
        <dbReference type="EMBL" id="WOJ89313.1"/>
    </source>
</evidence>
<reference evidence="1 2" key="1">
    <citation type="submission" date="2023-10" db="EMBL/GenBank/DDBJ databases">
        <title>Novel methanotroph of the genus Methylocapsa from a subarctic wetland.</title>
        <authorList>
            <person name="Belova S.E."/>
            <person name="Oshkin I.Y."/>
            <person name="Miroshnikov K."/>
            <person name="Dedysh S.N."/>
        </authorList>
    </citation>
    <scope>NUCLEOTIDE SEQUENCE [LARGE SCALE GENOMIC DNA]</scope>
    <source>
        <strain evidence="1 2">RX1</strain>
    </source>
</reference>
<keyword evidence="2" id="KW-1185">Reference proteome</keyword>
<dbReference type="SUPFAM" id="SSF48452">
    <property type="entry name" value="TPR-like"/>
    <property type="match status" value="1"/>
</dbReference>
<protein>
    <recommendedName>
        <fullName evidence="3">Tetratricopeptide repeat protein</fullName>
    </recommendedName>
</protein>